<dbReference type="EMBL" id="CP027668">
    <property type="protein sequence ID" value="AVO43847.1"/>
    <property type="molecule type" value="Genomic_DNA"/>
</dbReference>
<dbReference type="RefSeq" id="WP_106747177.1">
    <property type="nucleotide sequence ID" value="NZ_CP027668.1"/>
</dbReference>
<name>A0A2S0N759_9HYPH</name>
<dbReference type="Proteomes" id="UP000237889">
    <property type="component" value="Chromosome"/>
</dbReference>
<proteinExistence type="predicted"/>
<sequence length="95" mass="9623">MAGPALLLEVPCDAAALRATVAQRLRQVALREAVTVLAAGFDGAGRTHVTIVAFAAATVRDGFLEGLGDLAGAGLVARPLALEPVEAPPPDPLFP</sequence>
<gene>
    <name evidence="1" type="ORF">C6569_01485</name>
</gene>
<evidence type="ECO:0000313" key="1">
    <source>
        <dbReference type="EMBL" id="AVO43847.1"/>
    </source>
</evidence>
<keyword evidence="2" id="KW-1185">Reference proteome</keyword>
<evidence type="ECO:0000313" key="2">
    <source>
        <dbReference type="Proteomes" id="UP000237889"/>
    </source>
</evidence>
<dbReference type="KEGG" id="phr:C6569_01485"/>
<protein>
    <submittedName>
        <fullName evidence="1">Uncharacterized protein</fullName>
    </submittedName>
</protein>
<dbReference type="OrthoDB" id="10008845at2"/>
<accession>A0A2S0N759</accession>
<dbReference type="AlphaFoldDB" id="A0A2S0N759"/>
<reference evidence="1 2" key="1">
    <citation type="submission" date="2018-03" db="EMBL/GenBank/DDBJ databases">
        <title>Genome sequencing of Phreatobacter sp.</title>
        <authorList>
            <person name="Kim S.-J."/>
            <person name="Heo J."/>
            <person name="Kwon S.-W."/>
        </authorList>
    </citation>
    <scope>NUCLEOTIDE SEQUENCE [LARGE SCALE GENOMIC DNA]</scope>
    <source>
        <strain evidence="1 2">S-12</strain>
    </source>
</reference>
<organism evidence="1 2">
    <name type="scientific">Phreatobacter cathodiphilus</name>
    <dbReference type="NCBI Taxonomy" id="1868589"/>
    <lineage>
        <taxon>Bacteria</taxon>
        <taxon>Pseudomonadati</taxon>
        <taxon>Pseudomonadota</taxon>
        <taxon>Alphaproteobacteria</taxon>
        <taxon>Hyphomicrobiales</taxon>
        <taxon>Phreatobacteraceae</taxon>
        <taxon>Phreatobacter</taxon>
    </lineage>
</organism>